<dbReference type="AlphaFoldDB" id="A0A1B7TGN3"/>
<dbReference type="OrthoDB" id="431557at2759"/>
<keyword evidence="6" id="KW-0539">Nucleus</keyword>
<keyword evidence="9" id="KW-0378">Hydrolase</keyword>
<protein>
    <submittedName>
        <fullName evidence="9">N-terminal nucleophile aminohydrolase</fullName>
    </submittedName>
</protein>
<comment type="caution">
    <text evidence="9">The sequence shown here is derived from an EMBL/GenBank/DDBJ whole genome shotgun (WGS) entry which is preliminary data.</text>
</comment>
<evidence type="ECO:0000256" key="4">
    <source>
        <dbReference type="ARBA" id="ARBA00022490"/>
    </source>
</evidence>
<keyword evidence="10" id="KW-1185">Reference proteome</keyword>
<evidence type="ECO:0000256" key="3">
    <source>
        <dbReference type="ARBA" id="ARBA00004496"/>
    </source>
</evidence>
<dbReference type="GO" id="GO:0010499">
    <property type="term" value="P:proteasomal ubiquitin-independent protein catabolic process"/>
    <property type="evidence" value="ECO:0007669"/>
    <property type="project" value="UniProtKB-ARBA"/>
</dbReference>
<dbReference type="InterPro" id="IPR050115">
    <property type="entry name" value="Proteasome_alpha"/>
</dbReference>
<dbReference type="Proteomes" id="UP000092321">
    <property type="component" value="Unassembled WGS sequence"/>
</dbReference>
<sequence>MFRNNYDGDTVTFSPTGRLFQVEYAMEAIKQGSITIGLRSKKHVVLVALKRNADKLSSYQKKLIKCDSHLGLSLAGLAPDARILANYIKQQASYNDMVYGKKINLNKLGELLALKAQKTTQTYSGRPYGVGLLLAGKDNLGVHLLEFQPTGNVIELYGASIGARSQGGKTYLENEMENYLEVESLDELINHGVNALKQTLKDESLDISNLSIGVVGEDIDFTILEGKNVEKYL</sequence>
<dbReference type="GO" id="GO:0005737">
    <property type="term" value="C:cytoplasm"/>
    <property type="evidence" value="ECO:0007669"/>
    <property type="project" value="UniProtKB-SubCell"/>
</dbReference>
<evidence type="ECO:0000256" key="5">
    <source>
        <dbReference type="ARBA" id="ARBA00022942"/>
    </source>
</evidence>
<dbReference type="InterPro" id="IPR029055">
    <property type="entry name" value="Ntn_hydrolases_N"/>
</dbReference>
<dbReference type="PROSITE" id="PS00388">
    <property type="entry name" value="PROTEASOME_ALPHA_1"/>
    <property type="match status" value="1"/>
</dbReference>
<dbReference type="Pfam" id="PF10584">
    <property type="entry name" value="Proteasome_A_N"/>
    <property type="match status" value="1"/>
</dbReference>
<dbReference type="EMBL" id="LXPE01000006">
    <property type="protein sequence ID" value="OBA27907.1"/>
    <property type="molecule type" value="Genomic_DNA"/>
</dbReference>
<proteinExistence type="inferred from homology"/>
<comment type="function">
    <text evidence="1">The proteasome degrades poly-ubiquitinated proteins in the cytoplasm and in the nucleus. It is essential for the regulated turnover of proteins and for the removal of misfolded proteins. The proteasome is a multicatalytic proteinase complex that is characterized by its ability to cleave peptides with Arg, Phe, Tyr, Leu, and Glu adjacent to the leaving group at neutral or slightly basic pH. It has an ATP-dependent proteolytic activity.</text>
</comment>
<evidence type="ECO:0000256" key="6">
    <source>
        <dbReference type="ARBA" id="ARBA00023242"/>
    </source>
</evidence>
<evidence type="ECO:0000259" key="8">
    <source>
        <dbReference type="PROSITE" id="PS00388"/>
    </source>
</evidence>
<comment type="similarity">
    <text evidence="7">Belongs to the peptidase T1A family.</text>
</comment>
<evidence type="ECO:0000313" key="10">
    <source>
        <dbReference type="Proteomes" id="UP000092321"/>
    </source>
</evidence>
<feature type="domain" description="Proteasome alpha-type subunits" evidence="8">
    <location>
        <begin position="6"/>
        <end position="28"/>
    </location>
</feature>
<accession>A0A1B7TGN3</accession>
<dbReference type="GO" id="GO:0005634">
    <property type="term" value="C:nucleus"/>
    <property type="evidence" value="ECO:0007669"/>
    <property type="project" value="UniProtKB-SubCell"/>
</dbReference>
<dbReference type="Gene3D" id="3.60.20.10">
    <property type="entry name" value="Glutamine Phosphoribosylpyrophosphate, subunit 1, domain 1"/>
    <property type="match status" value="1"/>
</dbReference>
<dbReference type="InterPro" id="IPR000426">
    <property type="entry name" value="Proteasome_asu_N"/>
</dbReference>
<dbReference type="PROSITE" id="PS51475">
    <property type="entry name" value="PROTEASOME_ALPHA_2"/>
    <property type="match status" value="1"/>
</dbReference>
<name>A0A1B7TGN3_9ASCO</name>
<dbReference type="FunFam" id="3.60.20.10:FF:000016">
    <property type="entry name" value="Proteasome subunit alpha type-6"/>
    <property type="match status" value="1"/>
</dbReference>
<dbReference type="SUPFAM" id="SSF56235">
    <property type="entry name" value="N-terminal nucleophile aminohydrolases (Ntn hydrolases)"/>
    <property type="match status" value="1"/>
</dbReference>
<dbReference type="InterPro" id="IPR023332">
    <property type="entry name" value="Proteasome_alpha-type"/>
</dbReference>
<evidence type="ECO:0000256" key="2">
    <source>
        <dbReference type="ARBA" id="ARBA00004123"/>
    </source>
</evidence>
<evidence type="ECO:0000256" key="7">
    <source>
        <dbReference type="PROSITE-ProRule" id="PRU00808"/>
    </source>
</evidence>
<dbReference type="GO" id="GO:0016787">
    <property type="term" value="F:hydrolase activity"/>
    <property type="evidence" value="ECO:0007669"/>
    <property type="project" value="UniProtKB-KW"/>
</dbReference>
<evidence type="ECO:0000313" key="9">
    <source>
        <dbReference type="EMBL" id="OBA27907.1"/>
    </source>
</evidence>
<reference evidence="10" key="1">
    <citation type="journal article" date="2016" name="Proc. Natl. Acad. Sci. U.S.A.">
        <title>Comparative genomics of biotechnologically important yeasts.</title>
        <authorList>
            <person name="Riley R."/>
            <person name="Haridas S."/>
            <person name="Wolfe K.H."/>
            <person name="Lopes M.R."/>
            <person name="Hittinger C.T."/>
            <person name="Goeker M."/>
            <person name="Salamov A.A."/>
            <person name="Wisecaver J.H."/>
            <person name="Long T.M."/>
            <person name="Calvey C.H."/>
            <person name="Aerts A.L."/>
            <person name="Barry K.W."/>
            <person name="Choi C."/>
            <person name="Clum A."/>
            <person name="Coughlan A.Y."/>
            <person name="Deshpande S."/>
            <person name="Douglass A.P."/>
            <person name="Hanson S.J."/>
            <person name="Klenk H.-P."/>
            <person name="LaButti K.M."/>
            <person name="Lapidus A."/>
            <person name="Lindquist E.A."/>
            <person name="Lipzen A.M."/>
            <person name="Meier-Kolthoff J.P."/>
            <person name="Ohm R.A."/>
            <person name="Otillar R.P."/>
            <person name="Pangilinan J.L."/>
            <person name="Peng Y."/>
            <person name="Rokas A."/>
            <person name="Rosa C.A."/>
            <person name="Scheuner C."/>
            <person name="Sibirny A.A."/>
            <person name="Slot J.C."/>
            <person name="Stielow J.B."/>
            <person name="Sun H."/>
            <person name="Kurtzman C.P."/>
            <person name="Blackwell M."/>
            <person name="Grigoriev I.V."/>
            <person name="Jeffries T.W."/>
        </authorList>
    </citation>
    <scope>NUCLEOTIDE SEQUENCE [LARGE SCALE GENOMIC DNA]</scope>
    <source>
        <strain evidence="10">NRRL Y-1626</strain>
    </source>
</reference>
<comment type="subcellular location">
    <subcellularLocation>
        <location evidence="3">Cytoplasm</location>
    </subcellularLocation>
    <subcellularLocation>
        <location evidence="2">Nucleus</location>
    </subcellularLocation>
</comment>
<dbReference type="GO" id="GO:0043161">
    <property type="term" value="P:proteasome-mediated ubiquitin-dependent protein catabolic process"/>
    <property type="evidence" value="ECO:0007669"/>
    <property type="project" value="UniProtKB-ARBA"/>
</dbReference>
<keyword evidence="5 7" id="KW-0647">Proteasome</keyword>
<dbReference type="PANTHER" id="PTHR11599">
    <property type="entry name" value="PROTEASOME SUBUNIT ALPHA/BETA"/>
    <property type="match status" value="1"/>
</dbReference>
<keyword evidence="4" id="KW-0963">Cytoplasm</keyword>
<organism evidence="9 10">
    <name type="scientific">Hanseniaspora valbyensis NRRL Y-1626</name>
    <dbReference type="NCBI Taxonomy" id="766949"/>
    <lineage>
        <taxon>Eukaryota</taxon>
        <taxon>Fungi</taxon>
        <taxon>Dikarya</taxon>
        <taxon>Ascomycota</taxon>
        <taxon>Saccharomycotina</taxon>
        <taxon>Saccharomycetes</taxon>
        <taxon>Saccharomycodales</taxon>
        <taxon>Saccharomycodaceae</taxon>
        <taxon>Hanseniaspora</taxon>
    </lineage>
</organism>
<dbReference type="Pfam" id="PF00227">
    <property type="entry name" value="Proteasome"/>
    <property type="match status" value="1"/>
</dbReference>
<gene>
    <name evidence="9" type="ORF">HANVADRAFT_38101</name>
</gene>
<evidence type="ECO:0000256" key="1">
    <source>
        <dbReference type="ARBA" id="ARBA00003542"/>
    </source>
</evidence>
<dbReference type="InterPro" id="IPR001353">
    <property type="entry name" value="Proteasome_sua/b"/>
</dbReference>
<dbReference type="GO" id="GO:0019773">
    <property type="term" value="C:proteasome core complex, alpha-subunit complex"/>
    <property type="evidence" value="ECO:0007669"/>
    <property type="project" value="UniProtKB-UniRule"/>
</dbReference>
<dbReference type="SMART" id="SM00948">
    <property type="entry name" value="Proteasome_A_N"/>
    <property type="match status" value="1"/>
</dbReference>